<evidence type="ECO:0000259" key="2">
    <source>
        <dbReference type="PROSITE" id="PS51733"/>
    </source>
</evidence>
<dbReference type="NCBIfam" id="TIGR00121">
    <property type="entry name" value="birA_ligase"/>
    <property type="match status" value="1"/>
</dbReference>
<dbReference type="InterPro" id="IPR004408">
    <property type="entry name" value="Biotin_CoA_COase_ligase"/>
</dbReference>
<feature type="domain" description="BPL/LPL catalytic" evidence="2">
    <location>
        <begin position="1"/>
        <end position="178"/>
    </location>
</feature>
<dbReference type="EMBL" id="CAXJRC010000003">
    <property type="protein sequence ID" value="CAL2105066.1"/>
    <property type="molecule type" value="Genomic_DNA"/>
</dbReference>
<dbReference type="CDD" id="cd16442">
    <property type="entry name" value="BPL"/>
    <property type="match status" value="1"/>
</dbReference>
<evidence type="ECO:0000313" key="4">
    <source>
        <dbReference type="Proteomes" id="UP001497602"/>
    </source>
</evidence>
<dbReference type="InterPro" id="IPR004143">
    <property type="entry name" value="BPL_LPL_catalytic"/>
</dbReference>
<evidence type="ECO:0000313" key="3">
    <source>
        <dbReference type="EMBL" id="CAL2105066.1"/>
    </source>
</evidence>
<gene>
    <name evidence="3" type="ORF">T190115A13A_120061</name>
</gene>
<dbReference type="PANTHER" id="PTHR12835:SF5">
    <property type="entry name" value="BIOTIN--PROTEIN LIGASE"/>
    <property type="match status" value="1"/>
</dbReference>
<accession>A0ABM9PHI2</accession>
<reference evidence="3 4" key="1">
    <citation type="submission" date="2024-05" db="EMBL/GenBank/DDBJ databases">
        <authorList>
            <person name="Duchaud E."/>
        </authorList>
    </citation>
    <scope>NUCLEOTIDE SEQUENCE [LARGE SCALE GENOMIC DNA]</scope>
    <source>
        <strain evidence="3">Ena-SAMPLE-TAB-13-05-2024-13:56:06:370-140305</strain>
    </source>
</reference>
<dbReference type="PROSITE" id="PS51733">
    <property type="entry name" value="BPL_LPL_CATALYTIC"/>
    <property type="match status" value="1"/>
</dbReference>
<dbReference type="RefSeq" id="WP_348705944.1">
    <property type="nucleotide sequence ID" value="NZ_CAXIYA010000036.1"/>
</dbReference>
<comment type="caution">
    <text evidence="3">The sequence shown here is derived from an EMBL/GenBank/DDBJ whole genome shotgun (WGS) entry which is preliminary data.</text>
</comment>
<dbReference type="Pfam" id="PF03099">
    <property type="entry name" value="BPL_LplA_LipB"/>
    <property type="match status" value="1"/>
</dbReference>
<proteinExistence type="predicted"/>
<evidence type="ECO:0000256" key="1">
    <source>
        <dbReference type="ARBA" id="ARBA00022598"/>
    </source>
</evidence>
<dbReference type="Proteomes" id="UP001497602">
    <property type="component" value="Unassembled WGS sequence"/>
</dbReference>
<dbReference type="InterPro" id="IPR045864">
    <property type="entry name" value="aa-tRNA-synth_II/BPL/LPL"/>
</dbReference>
<organism evidence="3 4">
    <name type="scientific">Tenacibaculum vairaonense</name>
    <dbReference type="NCBI Taxonomy" id="3137860"/>
    <lineage>
        <taxon>Bacteria</taxon>
        <taxon>Pseudomonadati</taxon>
        <taxon>Bacteroidota</taxon>
        <taxon>Flavobacteriia</taxon>
        <taxon>Flavobacteriales</taxon>
        <taxon>Flavobacteriaceae</taxon>
        <taxon>Tenacibaculum</taxon>
    </lineage>
</organism>
<keyword evidence="1 3" id="KW-0436">Ligase</keyword>
<dbReference type="PANTHER" id="PTHR12835">
    <property type="entry name" value="BIOTIN PROTEIN LIGASE"/>
    <property type="match status" value="1"/>
</dbReference>
<dbReference type="GO" id="GO:0004077">
    <property type="term" value="F:biotin--[biotin carboxyl-carrier protein] ligase activity"/>
    <property type="evidence" value="ECO:0007669"/>
    <property type="project" value="UniProtKB-EC"/>
</dbReference>
<protein>
    <submittedName>
        <fullName evidence="3">BirA family transcriptional regulator, biotin operon repressor / biotin---(Acetyl-CoA-carboxylase) ligase</fullName>
        <ecNumber evidence="3">6.3.4.15</ecNumber>
    </submittedName>
</protein>
<dbReference type="Gene3D" id="3.30.930.10">
    <property type="entry name" value="Bira Bifunctional Protein, Domain 2"/>
    <property type="match status" value="1"/>
</dbReference>
<dbReference type="SUPFAM" id="SSF55681">
    <property type="entry name" value="Class II aaRS and biotin synthetases"/>
    <property type="match status" value="1"/>
</dbReference>
<name>A0ABM9PHI2_9FLAO</name>
<keyword evidence="4" id="KW-1185">Reference proteome</keyword>
<sequence length="243" mass="27307">MRIIKVNAIDSTNSFLKEMALSTALENFTVVVAKHQTSGRGQMNTVWDAEVGKNLTFSVFSRFFNLLVSNHRYLNFTIAVSVYEALKDLSVPELTIKWPNDILSEGRKICGVLIENSLKGVEIQSSIIGIGLNVNEEFITNSSLKAVSLKDIFQKEFDLETVLLLVLEKLQQNVALLNAAQYTNLEKRYLAVLHKKNVPSMFKTSQNVLFMGKIIGISIQGKLQIELSDETIQEFEIKEVSFA</sequence>
<dbReference type="EC" id="6.3.4.15" evidence="3"/>